<feature type="domain" description="NmrA-like" evidence="4">
    <location>
        <begin position="11"/>
        <end position="283"/>
    </location>
</feature>
<organism evidence="5 6">
    <name type="scientific">Mycena rosella</name>
    <name type="common">Pink bonnet</name>
    <name type="synonym">Agaricus rosellus</name>
    <dbReference type="NCBI Taxonomy" id="1033263"/>
    <lineage>
        <taxon>Eukaryota</taxon>
        <taxon>Fungi</taxon>
        <taxon>Dikarya</taxon>
        <taxon>Basidiomycota</taxon>
        <taxon>Agaricomycotina</taxon>
        <taxon>Agaricomycetes</taxon>
        <taxon>Agaricomycetidae</taxon>
        <taxon>Agaricales</taxon>
        <taxon>Marasmiineae</taxon>
        <taxon>Mycenaceae</taxon>
        <taxon>Mycena</taxon>
    </lineage>
</organism>
<dbReference type="CDD" id="cd05251">
    <property type="entry name" value="NmrA_like_SDR_a"/>
    <property type="match status" value="1"/>
</dbReference>
<evidence type="ECO:0000256" key="1">
    <source>
        <dbReference type="ARBA" id="ARBA00006328"/>
    </source>
</evidence>
<dbReference type="Proteomes" id="UP001221757">
    <property type="component" value="Unassembled WGS sequence"/>
</dbReference>
<proteinExistence type="inferred from homology"/>
<evidence type="ECO:0000259" key="4">
    <source>
        <dbReference type="Pfam" id="PF05368"/>
    </source>
</evidence>
<dbReference type="Gene3D" id="3.40.50.720">
    <property type="entry name" value="NAD(P)-binding Rossmann-like Domain"/>
    <property type="match status" value="1"/>
</dbReference>
<evidence type="ECO:0000313" key="5">
    <source>
        <dbReference type="EMBL" id="KAJ7688865.1"/>
    </source>
</evidence>
<comment type="caution">
    <text evidence="5">The sequence shown here is derived from an EMBL/GenBank/DDBJ whole genome shotgun (WGS) entry which is preliminary data.</text>
</comment>
<dbReference type="PANTHER" id="PTHR42748">
    <property type="entry name" value="NITROGEN METABOLITE REPRESSION PROTEIN NMRA FAMILY MEMBER"/>
    <property type="match status" value="1"/>
</dbReference>
<dbReference type="EMBL" id="JARKIE010000076">
    <property type="protein sequence ID" value="KAJ7688865.1"/>
    <property type="molecule type" value="Genomic_DNA"/>
</dbReference>
<evidence type="ECO:0000313" key="6">
    <source>
        <dbReference type="Proteomes" id="UP001221757"/>
    </source>
</evidence>
<name>A0AAD7GHZ4_MYCRO</name>
<dbReference type="InterPro" id="IPR008030">
    <property type="entry name" value="NmrA-like"/>
</dbReference>
<protein>
    <submittedName>
        <fullName evidence="5">NAD(P)-binding protein</fullName>
    </submittedName>
</protein>
<dbReference type="PANTHER" id="PTHR42748:SF30">
    <property type="entry name" value="NMRA-LIKE DOMAIN-CONTAINING PROTEIN"/>
    <property type="match status" value="1"/>
</dbReference>
<dbReference type="SUPFAM" id="SSF51735">
    <property type="entry name" value="NAD(P)-binding Rossmann-fold domains"/>
    <property type="match status" value="1"/>
</dbReference>
<sequence>MTITSSPAAPLVVVVGSTGNQGGSVIQALAESDKPYRIRGLTRNVGQPAAQNLASQGVEMVNVPLTVENMDAVKAAFKGGDIVFFVTNFWEHRIKSREIEEGKMMVDAAKAASVNLLVWSALEPIVEISKGKYKHVDHFDAKGDITAYARLSGVPLLIVQAGSYSSNHMRAPGLIPTKQPDGSYVFGLPVGPDTVLPVIDTAHDYGLFVRKGIESPEYGAGTEVLASSEDISVREMAVQLGQITGKKITYKQVSDEEFLAATGEPPRIALELLEMLKFYEEFGCTLLFFNQC</sequence>
<dbReference type="Gene3D" id="3.90.25.10">
    <property type="entry name" value="UDP-galactose 4-epimerase, domain 1"/>
    <property type="match status" value="1"/>
</dbReference>
<evidence type="ECO:0000256" key="3">
    <source>
        <dbReference type="ARBA" id="ARBA00023002"/>
    </source>
</evidence>
<keyword evidence="6" id="KW-1185">Reference proteome</keyword>
<comment type="similarity">
    <text evidence="1">Belongs to the NmrA-type oxidoreductase family.</text>
</comment>
<dbReference type="AlphaFoldDB" id="A0AAD7GHZ4"/>
<reference evidence="5" key="1">
    <citation type="submission" date="2023-03" db="EMBL/GenBank/DDBJ databases">
        <title>Massive genome expansion in bonnet fungi (Mycena s.s.) driven by repeated elements and novel gene families across ecological guilds.</title>
        <authorList>
            <consortium name="Lawrence Berkeley National Laboratory"/>
            <person name="Harder C.B."/>
            <person name="Miyauchi S."/>
            <person name="Viragh M."/>
            <person name="Kuo A."/>
            <person name="Thoen E."/>
            <person name="Andreopoulos B."/>
            <person name="Lu D."/>
            <person name="Skrede I."/>
            <person name="Drula E."/>
            <person name="Henrissat B."/>
            <person name="Morin E."/>
            <person name="Kohler A."/>
            <person name="Barry K."/>
            <person name="LaButti K."/>
            <person name="Morin E."/>
            <person name="Salamov A."/>
            <person name="Lipzen A."/>
            <person name="Mereny Z."/>
            <person name="Hegedus B."/>
            <person name="Baldrian P."/>
            <person name="Stursova M."/>
            <person name="Weitz H."/>
            <person name="Taylor A."/>
            <person name="Grigoriev I.V."/>
            <person name="Nagy L.G."/>
            <person name="Martin F."/>
            <person name="Kauserud H."/>
        </authorList>
    </citation>
    <scope>NUCLEOTIDE SEQUENCE</scope>
    <source>
        <strain evidence="5">CBHHK067</strain>
    </source>
</reference>
<keyword evidence="3" id="KW-0560">Oxidoreductase</keyword>
<gene>
    <name evidence="5" type="ORF">B0H17DRAFT_937992</name>
</gene>
<dbReference type="InterPro" id="IPR051164">
    <property type="entry name" value="NmrA-like_oxidored"/>
</dbReference>
<dbReference type="Pfam" id="PF05368">
    <property type="entry name" value="NmrA"/>
    <property type="match status" value="1"/>
</dbReference>
<dbReference type="InterPro" id="IPR036291">
    <property type="entry name" value="NAD(P)-bd_dom_sf"/>
</dbReference>
<dbReference type="GO" id="GO:0005634">
    <property type="term" value="C:nucleus"/>
    <property type="evidence" value="ECO:0007669"/>
    <property type="project" value="TreeGrafter"/>
</dbReference>
<accession>A0AAD7GHZ4</accession>
<dbReference type="GO" id="GO:0016491">
    <property type="term" value="F:oxidoreductase activity"/>
    <property type="evidence" value="ECO:0007669"/>
    <property type="project" value="UniProtKB-KW"/>
</dbReference>
<keyword evidence="2" id="KW-0521">NADP</keyword>
<evidence type="ECO:0000256" key="2">
    <source>
        <dbReference type="ARBA" id="ARBA00022857"/>
    </source>
</evidence>